<organism evidence="1 2">
    <name type="scientific">Chitinophaga polysaccharea</name>
    <dbReference type="NCBI Taxonomy" id="1293035"/>
    <lineage>
        <taxon>Bacteria</taxon>
        <taxon>Pseudomonadati</taxon>
        <taxon>Bacteroidota</taxon>
        <taxon>Chitinophagia</taxon>
        <taxon>Chitinophagales</taxon>
        <taxon>Chitinophagaceae</taxon>
        <taxon>Chitinophaga</taxon>
    </lineage>
</organism>
<reference evidence="1 2" key="1">
    <citation type="submission" date="2019-06" db="EMBL/GenBank/DDBJ databases">
        <title>Sorghum-associated microbial communities from plants grown in Nebraska, USA.</title>
        <authorList>
            <person name="Schachtman D."/>
        </authorList>
    </citation>
    <scope>NUCLEOTIDE SEQUENCE [LARGE SCALE GENOMIC DNA]</scope>
    <source>
        <strain evidence="1 2">1209</strain>
    </source>
</reference>
<evidence type="ECO:0000313" key="1">
    <source>
        <dbReference type="EMBL" id="TWF44128.1"/>
    </source>
</evidence>
<dbReference type="AlphaFoldDB" id="A0A561Q164"/>
<name>A0A561Q164_9BACT</name>
<accession>A0A561Q164</accession>
<dbReference type="EMBL" id="VIWO01000001">
    <property type="protein sequence ID" value="TWF44128.1"/>
    <property type="molecule type" value="Genomic_DNA"/>
</dbReference>
<protein>
    <submittedName>
        <fullName evidence="1">Uncharacterized protein</fullName>
    </submittedName>
</protein>
<comment type="caution">
    <text evidence="1">The sequence shown here is derived from an EMBL/GenBank/DDBJ whole genome shotgun (WGS) entry which is preliminary data.</text>
</comment>
<dbReference type="Proteomes" id="UP000320811">
    <property type="component" value="Unassembled WGS sequence"/>
</dbReference>
<keyword evidence="2" id="KW-1185">Reference proteome</keyword>
<evidence type="ECO:0000313" key="2">
    <source>
        <dbReference type="Proteomes" id="UP000320811"/>
    </source>
</evidence>
<sequence>MENSDLTPEEAAIVSSTHFIRLKNSAIEKVMGLMGRVQEALAACDRETDFPFAPEWLLQGGKISKGEQYKGLPWVMLDYPRYFNKEEIFAFRTMFWWGHYFSATLHLGGKVKARFHTVLEEGYAALAQAGFQVYLPEDPWEHDFENGNYRFIDTYSLDEWKTLVSRNHFIKLAKPFVIDHWGEIITEVVEAYATLLNILNGKRGA</sequence>
<gene>
    <name evidence="1" type="ORF">FHW36_10144</name>
</gene>
<dbReference type="OrthoDB" id="2575320at2"/>
<proteinExistence type="predicted"/>
<dbReference type="RefSeq" id="WP_145660383.1">
    <property type="nucleotide sequence ID" value="NZ_VIWO01000001.1"/>
</dbReference>